<keyword evidence="3" id="KW-1185">Reference proteome</keyword>
<dbReference type="InterPro" id="IPR008579">
    <property type="entry name" value="UGlyAH_Cupin_dom"/>
</dbReference>
<sequence length="138" mass="15080">MSQLIIKHFSTPDERRPFVAHGHAEILNFEDGRAVGLAVFEPGWKWSEDVRPLAGTETCQLPHTCFIVSGRLAIALDDGTRGELGPGDVALIPPGHDAWVLGDEPCTMVDFEGMAQYARREETGARTDAMEQVSPGIH</sequence>
<dbReference type="CDD" id="cd06990">
    <property type="entry name" value="cupin_DUF861"/>
    <property type="match status" value="1"/>
</dbReference>
<proteinExistence type="predicted"/>
<comment type="caution">
    <text evidence="2">The sequence shown here is derived from an EMBL/GenBank/DDBJ whole genome shotgun (WGS) entry which is preliminary data.</text>
</comment>
<dbReference type="InterPro" id="IPR014710">
    <property type="entry name" value="RmlC-like_jellyroll"/>
</dbReference>
<organism evidence="2 3">
    <name type="scientific">Pyxidicoccus fallax</name>
    <dbReference type="NCBI Taxonomy" id="394095"/>
    <lineage>
        <taxon>Bacteria</taxon>
        <taxon>Pseudomonadati</taxon>
        <taxon>Myxococcota</taxon>
        <taxon>Myxococcia</taxon>
        <taxon>Myxococcales</taxon>
        <taxon>Cystobacterineae</taxon>
        <taxon>Myxococcaceae</taxon>
        <taxon>Pyxidicoccus</taxon>
    </lineage>
</organism>
<protein>
    <submittedName>
        <fullName evidence="2">Cupin domain-containing protein</fullName>
    </submittedName>
</protein>
<accession>A0A848LMQ1</accession>
<dbReference type="AlphaFoldDB" id="A0A848LMQ1"/>
<reference evidence="2 3" key="1">
    <citation type="submission" date="2020-04" db="EMBL/GenBank/DDBJ databases">
        <title>Draft genome of Pyxidicoccus fallax type strain.</title>
        <authorList>
            <person name="Whitworth D.E."/>
        </authorList>
    </citation>
    <scope>NUCLEOTIDE SEQUENCE [LARGE SCALE GENOMIC DNA]</scope>
    <source>
        <strain evidence="2 3">DSM 14698</strain>
    </source>
</reference>
<feature type="domain" description="(S)-ureidoglycine aminohydrolase cupin" evidence="1">
    <location>
        <begin position="63"/>
        <end position="96"/>
    </location>
</feature>
<dbReference type="Pfam" id="PF05899">
    <property type="entry name" value="Cupin_3"/>
    <property type="match status" value="1"/>
</dbReference>
<dbReference type="Gene3D" id="2.60.120.10">
    <property type="entry name" value="Jelly Rolls"/>
    <property type="match status" value="1"/>
</dbReference>
<gene>
    <name evidence="2" type="ORF">HG543_29160</name>
</gene>
<dbReference type="Proteomes" id="UP000518300">
    <property type="component" value="Unassembled WGS sequence"/>
</dbReference>
<dbReference type="RefSeq" id="WP_169348165.1">
    <property type="nucleotide sequence ID" value="NZ_JABBJJ010000160.1"/>
</dbReference>
<dbReference type="InterPro" id="IPR011051">
    <property type="entry name" value="RmlC_Cupin_sf"/>
</dbReference>
<evidence type="ECO:0000313" key="2">
    <source>
        <dbReference type="EMBL" id="NMO18903.1"/>
    </source>
</evidence>
<evidence type="ECO:0000313" key="3">
    <source>
        <dbReference type="Proteomes" id="UP000518300"/>
    </source>
</evidence>
<dbReference type="EMBL" id="JABBJJ010000160">
    <property type="protein sequence ID" value="NMO18903.1"/>
    <property type="molecule type" value="Genomic_DNA"/>
</dbReference>
<dbReference type="SUPFAM" id="SSF51182">
    <property type="entry name" value="RmlC-like cupins"/>
    <property type="match status" value="1"/>
</dbReference>
<name>A0A848LMQ1_9BACT</name>
<evidence type="ECO:0000259" key="1">
    <source>
        <dbReference type="Pfam" id="PF05899"/>
    </source>
</evidence>